<proteinExistence type="predicted"/>
<evidence type="ECO:0008006" key="4">
    <source>
        <dbReference type="Google" id="ProtNLM"/>
    </source>
</evidence>
<dbReference type="AlphaFoldDB" id="A0A0C1L5S4"/>
<dbReference type="STRING" id="1349421.OI18_08020"/>
<dbReference type="Proteomes" id="UP000031408">
    <property type="component" value="Unassembled WGS sequence"/>
</dbReference>
<comment type="caution">
    <text evidence="2">The sequence shown here is derived from an EMBL/GenBank/DDBJ whole genome shotgun (WGS) entry which is preliminary data.</text>
</comment>
<feature type="signal peptide" evidence="1">
    <location>
        <begin position="1"/>
        <end position="21"/>
    </location>
</feature>
<feature type="chain" id="PRO_5002135283" description="DUF3575 domain-containing protein" evidence="1">
    <location>
        <begin position="22"/>
        <end position="248"/>
    </location>
</feature>
<gene>
    <name evidence="2" type="ORF">OI18_08020</name>
</gene>
<evidence type="ECO:0000256" key="1">
    <source>
        <dbReference type="SAM" id="SignalP"/>
    </source>
</evidence>
<dbReference type="EMBL" id="JSVC01000009">
    <property type="protein sequence ID" value="KIC94856.1"/>
    <property type="molecule type" value="Genomic_DNA"/>
</dbReference>
<sequence>MNIRTSAMFLVLLLSFNSTRAQDTLIVDNGKPYPNIVKVSLTNSLLYNNAVQLLYERVLNKKRSFVLFGGYEEFPLDIKLVRSDVNLGRSVSKSGFSAGFEYRFYLAKENKYHAPRGVFIAPFVSYHGFKGERIVNDSAHTQSVTLNTTVGFGNIGASLGYQFVLWKRFVIDAVMFGPAITSYRFKAKMDGHIDGIEDNELLQDIIDAMKEKLPVLERLTEGGEINSSGVESFWSGGFRYNISIGYRF</sequence>
<accession>A0A0C1L5S4</accession>
<dbReference type="RefSeq" id="WP_039138827.1">
    <property type="nucleotide sequence ID" value="NZ_JSVC01000009.1"/>
</dbReference>
<protein>
    <recommendedName>
        <fullName evidence="4">DUF3575 domain-containing protein</fullName>
    </recommendedName>
</protein>
<dbReference type="OrthoDB" id="1118958at2"/>
<name>A0A0C1L5S4_9BACT</name>
<reference evidence="2 3" key="1">
    <citation type="submission" date="2014-11" db="EMBL/GenBank/DDBJ databases">
        <title>Genome sequence of Flavihumibacter solisilvae 3-3.</title>
        <authorList>
            <person name="Zhou G."/>
            <person name="Li M."/>
            <person name="Wang G."/>
        </authorList>
    </citation>
    <scope>NUCLEOTIDE SEQUENCE [LARGE SCALE GENOMIC DNA]</scope>
    <source>
        <strain evidence="2 3">3-3</strain>
    </source>
</reference>
<evidence type="ECO:0000313" key="3">
    <source>
        <dbReference type="Proteomes" id="UP000031408"/>
    </source>
</evidence>
<keyword evidence="3" id="KW-1185">Reference proteome</keyword>
<organism evidence="2 3">
    <name type="scientific">Flavihumibacter solisilvae</name>
    <dbReference type="NCBI Taxonomy" id="1349421"/>
    <lineage>
        <taxon>Bacteria</taxon>
        <taxon>Pseudomonadati</taxon>
        <taxon>Bacteroidota</taxon>
        <taxon>Chitinophagia</taxon>
        <taxon>Chitinophagales</taxon>
        <taxon>Chitinophagaceae</taxon>
        <taxon>Flavihumibacter</taxon>
    </lineage>
</organism>
<evidence type="ECO:0000313" key="2">
    <source>
        <dbReference type="EMBL" id="KIC94856.1"/>
    </source>
</evidence>
<keyword evidence="1" id="KW-0732">Signal</keyword>